<comment type="caution">
    <text evidence="1">The sequence shown here is derived from an EMBL/GenBank/DDBJ whole genome shotgun (WGS) entry which is preliminary data.</text>
</comment>
<organism evidence="1">
    <name type="scientific">bioreactor metagenome</name>
    <dbReference type="NCBI Taxonomy" id="1076179"/>
    <lineage>
        <taxon>unclassified sequences</taxon>
        <taxon>metagenomes</taxon>
        <taxon>ecological metagenomes</taxon>
    </lineage>
</organism>
<accession>A0A645IG31</accession>
<dbReference type="EMBL" id="VSSQ01114286">
    <property type="protein sequence ID" value="MPN50268.1"/>
    <property type="molecule type" value="Genomic_DNA"/>
</dbReference>
<evidence type="ECO:0000313" key="1">
    <source>
        <dbReference type="EMBL" id="MPN50268.1"/>
    </source>
</evidence>
<name>A0A645IG31_9ZZZZ</name>
<protein>
    <submittedName>
        <fullName evidence="1">Uncharacterized protein</fullName>
    </submittedName>
</protein>
<reference evidence="1" key="1">
    <citation type="submission" date="2019-08" db="EMBL/GenBank/DDBJ databases">
        <authorList>
            <person name="Kucharzyk K."/>
            <person name="Murdoch R.W."/>
            <person name="Higgins S."/>
            <person name="Loffler F."/>
        </authorList>
    </citation>
    <scope>NUCLEOTIDE SEQUENCE</scope>
</reference>
<dbReference type="AlphaFoldDB" id="A0A645IG31"/>
<sequence>MQDAQHVVDALGIAHACAPARGHVEVGTAAHGFGAGANGHFAVAQRNRLRCRDDGLQA</sequence>
<gene>
    <name evidence="1" type="ORF">SDC9_197894</name>
</gene>
<proteinExistence type="predicted"/>